<feature type="transmembrane region" description="Helical" evidence="1">
    <location>
        <begin position="79"/>
        <end position="101"/>
    </location>
</feature>
<comment type="caution">
    <text evidence="2">The sequence shown here is derived from an EMBL/GenBank/DDBJ whole genome shotgun (WGS) entry which is preliminary data.</text>
</comment>
<dbReference type="EMBL" id="JBHLXJ010000002">
    <property type="protein sequence ID" value="MFC0348234.1"/>
    <property type="molecule type" value="Genomic_DNA"/>
</dbReference>
<sequence>MLNNQYSKKDKALAKQYGMELGLSLLIYIVVLMASIYFAKAMEDGLVRTLTVLTPCIPALGALWAIVRQFKRLDDYLRVWLLEILAISGAITTIFSFSYGFLEGIGYPKLSGFITYAIFMGSWGAITCIRKIMERE</sequence>
<keyword evidence="1" id="KW-0812">Transmembrane</keyword>
<protein>
    <recommendedName>
        <fullName evidence="4">DUF3147 family protein</fullName>
    </recommendedName>
</protein>
<gene>
    <name evidence="2" type="ORF">ACFFJH_00280</name>
</gene>
<reference evidence="2 3" key="1">
    <citation type="submission" date="2024-09" db="EMBL/GenBank/DDBJ databases">
        <authorList>
            <person name="Sun Q."/>
            <person name="Mori K."/>
        </authorList>
    </citation>
    <scope>NUCLEOTIDE SEQUENCE [LARGE SCALE GENOMIC DNA]</scope>
    <source>
        <strain evidence="2 3">CCM 8677</strain>
    </source>
</reference>
<accession>A0ABV6I8T2</accession>
<dbReference type="RefSeq" id="WP_390209261.1">
    <property type="nucleotide sequence ID" value="NZ_JBHLXJ010000002.1"/>
</dbReference>
<feature type="transmembrane region" description="Helical" evidence="1">
    <location>
        <begin position="45"/>
        <end position="67"/>
    </location>
</feature>
<name>A0ABV6I8T2_9BURK</name>
<evidence type="ECO:0000256" key="1">
    <source>
        <dbReference type="SAM" id="Phobius"/>
    </source>
</evidence>
<keyword evidence="1" id="KW-1133">Transmembrane helix</keyword>
<evidence type="ECO:0000313" key="2">
    <source>
        <dbReference type="EMBL" id="MFC0348234.1"/>
    </source>
</evidence>
<evidence type="ECO:0000313" key="3">
    <source>
        <dbReference type="Proteomes" id="UP001589844"/>
    </source>
</evidence>
<evidence type="ECO:0008006" key="4">
    <source>
        <dbReference type="Google" id="ProtNLM"/>
    </source>
</evidence>
<feature type="transmembrane region" description="Helical" evidence="1">
    <location>
        <begin position="113"/>
        <end position="133"/>
    </location>
</feature>
<keyword evidence="1" id="KW-0472">Membrane</keyword>
<dbReference type="Proteomes" id="UP001589844">
    <property type="component" value="Unassembled WGS sequence"/>
</dbReference>
<organism evidence="2 3">
    <name type="scientific">Undibacterium danionis</name>
    <dbReference type="NCBI Taxonomy" id="1812100"/>
    <lineage>
        <taxon>Bacteria</taxon>
        <taxon>Pseudomonadati</taxon>
        <taxon>Pseudomonadota</taxon>
        <taxon>Betaproteobacteria</taxon>
        <taxon>Burkholderiales</taxon>
        <taxon>Oxalobacteraceae</taxon>
        <taxon>Undibacterium</taxon>
    </lineage>
</organism>
<feature type="transmembrane region" description="Helical" evidence="1">
    <location>
        <begin position="21"/>
        <end position="39"/>
    </location>
</feature>
<keyword evidence="3" id="KW-1185">Reference proteome</keyword>
<proteinExistence type="predicted"/>